<evidence type="ECO:0000313" key="3">
    <source>
        <dbReference type="Proteomes" id="UP000249547"/>
    </source>
</evidence>
<keyword evidence="3" id="KW-1185">Reference proteome</keyword>
<dbReference type="Proteomes" id="UP000249547">
    <property type="component" value="Unassembled WGS sequence"/>
</dbReference>
<evidence type="ECO:0000259" key="1">
    <source>
        <dbReference type="SMART" id="SM00905"/>
    </source>
</evidence>
<sequence>MLTIALESMEYFAYHGLYPQEKVLGNYFILDIYVKIAEPQHMNELDETVNYVHLHEIANEAMSVPTELLEQVVANISTVIKQNHPEVLYSKVALRKMHPPMGAPIRNSLVVLEKNY</sequence>
<dbReference type="InterPro" id="IPR006157">
    <property type="entry name" value="FolB_dom"/>
</dbReference>
<accession>A0A327QCG7</accession>
<dbReference type="GO" id="GO:0006760">
    <property type="term" value="P:folic acid-containing compound metabolic process"/>
    <property type="evidence" value="ECO:0007669"/>
    <property type="project" value="InterPro"/>
</dbReference>
<name>A0A327QCG7_9BACT</name>
<dbReference type="InterPro" id="IPR043133">
    <property type="entry name" value="GTP-CH-I_C/QueF"/>
</dbReference>
<dbReference type="EMBL" id="QLLL01000006">
    <property type="protein sequence ID" value="RAJ02249.1"/>
    <property type="molecule type" value="Genomic_DNA"/>
</dbReference>
<dbReference type="OrthoDB" id="9803748at2"/>
<dbReference type="Gene3D" id="3.30.1130.10">
    <property type="match status" value="1"/>
</dbReference>
<reference evidence="2 3" key="1">
    <citation type="submission" date="2018-06" db="EMBL/GenBank/DDBJ databases">
        <title>Genomic Encyclopedia of Archaeal and Bacterial Type Strains, Phase II (KMG-II): from individual species to whole genera.</title>
        <authorList>
            <person name="Goeker M."/>
        </authorList>
    </citation>
    <scope>NUCLEOTIDE SEQUENCE [LARGE SCALE GENOMIC DNA]</scope>
    <source>
        <strain evidence="2 3">DSM 23857</strain>
    </source>
</reference>
<dbReference type="NCBIfam" id="TIGR00526">
    <property type="entry name" value="folB_dom"/>
    <property type="match status" value="1"/>
</dbReference>
<proteinExistence type="predicted"/>
<dbReference type="RefSeq" id="WP_111598698.1">
    <property type="nucleotide sequence ID" value="NZ_QLLL01000006.1"/>
</dbReference>
<feature type="domain" description="Dihydroneopterin aldolase/epimerase" evidence="1">
    <location>
        <begin position="4"/>
        <end position="114"/>
    </location>
</feature>
<organism evidence="2 3">
    <name type="scientific">Chitinophaga skermanii</name>
    <dbReference type="NCBI Taxonomy" id="331697"/>
    <lineage>
        <taxon>Bacteria</taxon>
        <taxon>Pseudomonadati</taxon>
        <taxon>Bacteroidota</taxon>
        <taxon>Chitinophagia</taxon>
        <taxon>Chitinophagales</taxon>
        <taxon>Chitinophagaceae</taxon>
        <taxon>Chitinophaga</taxon>
    </lineage>
</organism>
<dbReference type="AlphaFoldDB" id="A0A327QCG7"/>
<dbReference type="GO" id="GO:0004150">
    <property type="term" value="F:dihydroneopterin aldolase activity"/>
    <property type="evidence" value="ECO:0007669"/>
    <property type="project" value="InterPro"/>
</dbReference>
<dbReference type="Pfam" id="PF02152">
    <property type="entry name" value="FolB"/>
    <property type="match status" value="1"/>
</dbReference>
<protein>
    <submittedName>
        <fullName evidence="2">Dihydroneopterin aldolase</fullName>
    </submittedName>
</protein>
<gene>
    <name evidence="2" type="ORF">LX64_03258</name>
</gene>
<dbReference type="SUPFAM" id="SSF55620">
    <property type="entry name" value="Tetrahydrobiopterin biosynthesis enzymes-like"/>
    <property type="match status" value="1"/>
</dbReference>
<comment type="caution">
    <text evidence="2">The sequence shown here is derived from an EMBL/GenBank/DDBJ whole genome shotgun (WGS) entry which is preliminary data.</text>
</comment>
<evidence type="ECO:0000313" key="2">
    <source>
        <dbReference type="EMBL" id="RAJ02249.1"/>
    </source>
</evidence>
<dbReference type="SMART" id="SM00905">
    <property type="entry name" value="FolB"/>
    <property type="match status" value="1"/>
</dbReference>